<feature type="transmembrane region" description="Helical" evidence="1">
    <location>
        <begin position="12"/>
        <end position="30"/>
    </location>
</feature>
<sequence length="90" mass="9908">MRDIRLPSILEIICTLGLFLVIVFSFTAFFDLPIQLALFISWFIVILLGLRLGFRYEELQKAITTGISNGLEAILILIAVGALGPGLQGE</sequence>
<dbReference type="InterPro" id="IPR052180">
    <property type="entry name" value="NhaC_Na-H+_Antiporter"/>
</dbReference>
<gene>
    <name evidence="2" type="primary">nhaC</name>
    <name evidence="2" type="ORF">BAOM_2819</name>
</gene>
<accession>A0A3T0KSY3</accession>
<protein>
    <submittedName>
        <fullName evidence="2">Antiporter</fullName>
    </submittedName>
</protein>
<dbReference type="AlphaFoldDB" id="A0A3T0KSY3"/>
<keyword evidence="1" id="KW-0472">Membrane</keyword>
<keyword evidence="1" id="KW-0812">Transmembrane</keyword>
<evidence type="ECO:0000313" key="3">
    <source>
        <dbReference type="Proteomes" id="UP000283095"/>
    </source>
</evidence>
<dbReference type="PANTHER" id="PTHR33451">
    <property type="entry name" value="MALATE-2H(+)/NA(+)-LACTATE ANTIPORTER"/>
    <property type="match status" value="1"/>
</dbReference>
<feature type="transmembrane region" description="Helical" evidence="1">
    <location>
        <begin position="66"/>
        <end position="87"/>
    </location>
</feature>
<dbReference type="KEGG" id="pasa:BAOM_2819"/>
<dbReference type="PANTHER" id="PTHR33451:SF3">
    <property type="entry name" value="MALATE-2H(+)_NA(+)-LACTATE ANTIPORTER"/>
    <property type="match status" value="1"/>
</dbReference>
<proteinExistence type="predicted"/>
<organism evidence="2 3">
    <name type="scientific">Peribacillus asahii</name>
    <dbReference type="NCBI Taxonomy" id="228899"/>
    <lineage>
        <taxon>Bacteria</taxon>
        <taxon>Bacillati</taxon>
        <taxon>Bacillota</taxon>
        <taxon>Bacilli</taxon>
        <taxon>Bacillales</taxon>
        <taxon>Bacillaceae</taxon>
        <taxon>Peribacillus</taxon>
    </lineage>
</organism>
<dbReference type="Proteomes" id="UP000283095">
    <property type="component" value="Chromosome"/>
</dbReference>
<evidence type="ECO:0000256" key="1">
    <source>
        <dbReference type="SAM" id="Phobius"/>
    </source>
</evidence>
<evidence type="ECO:0000313" key="2">
    <source>
        <dbReference type="EMBL" id="AZV43428.1"/>
    </source>
</evidence>
<feature type="transmembrane region" description="Helical" evidence="1">
    <location>
        <begin position="36"/>
        <end position="54"/>
    </location>
</feature>
<reference evidence="2 3" key="1">
    <citation type="submission" date="2018-01" db="EMBL/GenBank/DDBJ databases">
        <title>Bacillus asahii Genome sequencing and assembly.</title>
        <authorList>
            <person name="Jiang H."/>
            <person name="Feng Y."/>
            <person name="Zhao F."/>
            <person name="Lin X."/>
        </authorList>
    </citation>
    <scope>NUCLEOTIDE SEQUENCE [LARGE SCALE GENOMIC DNA]</scope>
    <source>
        <strain evidence="2 3">OM18</strain>
    </source>
</reference>
<keyword evidence="1" id="KW-1133">Transmembrane helix</keyword>
<name>A0A3T0KSY3_9BACI</name>
<dbReference type="EMBL" id="CP026095">
    <property type="protein sequence ID" value="AZV43428.1"/>
    <property type="molecule type" value="Genomic_DNA"/>
</dbReference>